<keyword evidence="2" id="KW-0614">Plasmid</keyword>
<dbReference type="EMBL" id="JQ418520">
    <property type="protein sequence ID" value="AFK88723.1"/>
    <property type="molecule type" value="Genomic_DNA"/>
</dbReference>
<proteinExistence type="predicted"/>
<geneLocation type="plasmid" evidence="2">
    <name>p3132-53</name>
</geneLocation>
<dbReference type="RefSeq" id="WP_015061716.1">
    <property type="nucleotide sequence ID" value="NC_019326.1"/>
</dbReference>
<dbReference type="AlphaFoldDB" id="I3VZE6"/>
<evidence type="ECO:0000313" key="2">
    <source>
        <dbReference type="EMBL" id="AFK88723.1"/>
    </source>
</evidence>
<accession>I3VZE6</accession>
<feature type="region of interest" description="Disordered" evidence="1">
    <location>
        <begin position="63"/>
        <end position="105"/>
    </location>
</feature>
<evidence type="ECO:0000256" key="1">
    <source>
        <dbReference type="SAM" id="MobiDB-lite"/>
    </source>
</evidence>
<sequence>MTTHIDAEKIENELQQRLSNRMDSVRELVKARQKVADARDALGAAEDEDARRYQAALTAGWTADELRSAGLSEPEKKLRVRKRATRRTTPTPAASEQREQPQHHG</sequence>
<reference evidence="2" key="1">
    <citation type="submission" date="2012-01" db="EMBL/GenBank/DDBJ databases">
        <authorList>
            <person name="Summers A.O."/>
            <person name="Wireman J."/>
            <person name="Sale K."/>
        </authorList>
    </citation>
    <scope>NUCLEOTIDE SEQUENCE</scope>
    <source>
        <strain evidence="2">31-32</strain>
        <plasmid evidence="2">p3132-53</plasmid>
    </source>
</reference>
<protein>
    <submittedName>
        <fullName evidence="2">Uncharacterized protein</fullName>
    </submittedName>
</protein>
<organism evidence="2">
    <name type="scientific">Arthrobacter sp. 31.31</name>
    <dbReference type="NCBI Taxonomy" id="347202"/>
    <lineage>
        <taxon>Bacteria</taxon>
        <taxon>Bacillati</taxon>
        <taxon>Actinomycetota</taxon>
        <taxon>Actinomycetes</taxon>
        <taxon>Micrococcales</taxon>
        <taxon>Micrococcaceae</taxon>
        <taxon>Arthrobacter</taxon>
    </lineage>
</organism>
<feature type="compositionally biased region" description="Basic and acidic residues" evidence="1">
    <location>
        <begin position="96"/>
        <end position="105"/>
    </location>
</feature>
<name>I3VZE6_9MICC</name>